<comment type="caution">
    <text evidence="2">The sequence shown here is derived from an EMBL/GenBank/DDBJ whole genome shotgun (WGS) entry which is preliminary data.</text>
</comment>
<sequence length="121" mass="12704">MLPIPTLSTFTAAASLGIFAVGVGANTTISTTPNATSRTCTESAVSAHIFVSLVGISLLSLVFLVSIILSLITYVTTISQKAREAETNLHQVMDAILCNSIPKSVVNEIALIAEEAQKKKN</sequence>
<keyword evidence="1" id="KW-0472">Membrane</keyword>
<name>A0A4U5PA53_STECR</name>
<reference evidence="2 3" key="1">
    <citation type="journal article" date="2015" name="Genome Biol.">
        <title>Comparative genomics of Steinernema reveals deeply conserved gene regulatory networks.</title>
        <authorList>
            <person name="Dillman A.R."/>
            <person name="Macchietto M."/>
            <person name="Porter C.F."/>
            <person name="Rogers A."/>
            <person name="Williams B."/>
            <person name="Antoshechkin I."/>
            <person name="Lee M.M."/>
            <person name="Goodwin Z."/>
            <person name="Lu X."/>
            <person name="Lewis E.E."/>
            <person name="Goodrich-Blair H."/>
            <person name="Stock S.P."/>
            <person name="Adams B.J."/>
            <person name="Sternberg P.W."/>
            <person name="Mortazavi A."/>
        </authorList>
    </citation>
    <scope>NUCLEOTIDE SEQUENCE [LARGE SCALE GENOMIC DNA]</scope>
    <source>
        <strain evidence="2 3">ALL</strain>
    </source>
</reference>
<keyword evidence="1" id="KW-1133">Transmembrane helix</keyword>
<organism evidence="2 3">
    <name type="scientific">Steinernema carpocapsae</name>
    <name type="common">Entomopathogenic nematode</name>
    <dbReference type="NCBI Taxonomy" id="34508"/>
    <lineage>
        <taxon>Eukaryota</taxon>
        <taxon>Metazoa</taxon>
        <taxon>Ecdysozoa</taxon>
        <taxon>Nematoda</taxon>
        <taxon>Chromadorea</taxon>
        <taxon>Rhabditida</taxon>
        <taxon>Tylenchina</taxon>
        <taxon>Panagrolaimomorpha</taxon>
        <taxon>Strongyloidoidea</taxon>
        <taxon>Steinernematidae</taxon>
        <taxon>Steinernema</taxon>
    </lineage>
</organism>
<dbReference type="Proteomes" id="UP000298663">
    <property type="component" value="Unassembled WGS sequence"/>
</dbReference>
<accession>A0A4U5PA53</accession>
<keyword evidence="3" id="KW-1185">Reference proteome</keyword>
<evidence type="ECO:0000256" key="1">
    <source>
        <dbReference type="SAM" id="Phobius"/>
    </source>
</evidence>
<keyword evidence="1" id="KW-0812">Transmembrane</keyword>
<gene>
    <name evidence="2" type="ORF">L596_007672</name>
</gene>
<dbReference type="AlphaFoldDB" id="A0A4U5PA53"/>
<evidence type="ECO:0000313" key="2">
    <source>
        <dbReference type="EMBL" id="TKR93168.1"/>
    </source>
</evidence>
<dbReference type="EMBL" id="AZBU02000002">
    <property type="protein sequence ID" value="TKR93168.1"/>
    <property type="molecule type" value="Genomic_DNA"/>
</dbReference>
<reference evidence="2 3" key="2">
    <citation type="journal article" date="2019" name="G3 (Bethesda)">
        <title>Hybrid Assembly of the Genome of the Entomopathogenic Nematode Steinernema carpocapsae Identifies the X-Chromosome.</title>
        <authorList>
            <person name="Serra L."/>
            <person name="Macchietto M."/>
            <person name="Macias-Munoz A."/>
            <person name="McGill C.J."/>
            <person name="Rodriguez I.M."/>
            <person name="Rodriguez B."/>
            <person name="Murad R."/>
            <person name="Mortazavi A."/>
        </authorList>
    </citation>
    <scope>NUCLEOTIDE SEQUENCE [LARGE SCALE GENOMIC DNA]</scope>
    <source>
        <strain evidence="2 3">ALL</strain>
    </source>
</reference>
<protein>
    <submittedName>
        <fullName evidence="2">Uncharacterized protein</fullName>
    </submittedName>
</protein>
<evidence type="ECO:0000313" key="3">
    <source>
        <dbReference type="Proteomes" id="UP000298663"/>
    </source>
</evidence>
<proteinExistence type="predicted"/>
<feature type="transmembrane region" description="Helical" evidence="1">
    <location>
        <begin position="49"/>
        <end position="75"/>
    </location>
</feature>